<evidence type="ECO:0000313" key="2">
    <source>
        <dbReference type="EMBL" id="MBB3187843.1"/>
    </source>
</evidence>
<accession>A0A7W5DTA4</accession>
<sequence>MLQTSKVLKTFEVSLRQNFHNRLTLDFRPVAFTLSTVVPFGFRLLFSIFYFEAT</sequence>
<evidence type="ECO:0000313" key="3">
    <source>
        <dbReference type="Proteomes" id="UP000544222"/>
    </source>
</evidence>
<dbReference type="AlphaFoldDB" id="A0A7W5DTA4"/>
<keyword evidence="1" id="KW-0812">Transmembrane</keyword>
<name>A0A7W5DTA4_9PORP</name>
<keyword evidence="1" id="KW-0472">Membrane</keyword>
<reference evidence="2 3" key="1">
    <citation type="submission" date="2020-08" db="EMBL/GenBank/DDBJ databases">
        <title>Genomic Encyclopedia of Type Strains, Phase IV (KMG-IV): sequencing the most valuable type-strain genomes for metagenomic binning, comparative biology and taxonomic classification.</title>
        <authorList>
            <person name="Goeker M."/>
        </authorList>
    </citation>
    <scope>NUCLEOTIDE SEQUENCE [LARGE SCALE GENOMIC DNA]</scope>
    <source>
        <strain evidence="2 3">DSM 27471</strain>
    </source>
</reference>
<keyword evidence="1" id="KW-1133">Transmembrane helix</keyword>
<gene>
    <name evidence="2" type="ORF">FHX64_002041</name>
</gene>
<dbReference type="Proteomes" id="UP000544222">
    <property type="component" value="Unassembled WGS sequence"/>
</dbReference>
<dbReference type="EMBL" id="JACHYB010000002">
    <property type="protein sequence ID" value="MBB3187843.1"/>
    <property type="molecule type" value="Genomic_DNA"/>
</dbReference>
<keyword evidence="3" id="KW-1185">Reference proteome</keyword>
<organism evidence="2 3">
    <name type="scientific">Microbacter margulisiae</name>
    <dbReference type="NCBI Taxonomy" id="1350067"/>
    <lineage>
        <taxon>Bacteria</taxon>
        <taxon>Pseudomonadati</taxon>
        <taxon>Bacteroidota</taxon>
        <taxon>Bacteroidia</taxon>
        <taxon>Bacteroidales</taxon>
        <taxon>Porphyromonadaceae</taxon>
        <taxon>Microbacter</taxon>
    </lineage>
</organism>
<proteinExistence type="predicted"/>
<protein>
    <submittedName>
        <fullName evidence="2">Uncharacterized protein</fullName>
    </submittedName>
</protein>
<comment type="caution">
    <text evidence="2">The sequence shown here is derived from an EMBL/GenBank/DDBJ whole genome shotgun (WGS) entry which is preliminary data.</text>
</comment>
<feature type="transmembrane region" description="Helical" evidence="1">
    <location>
        <begin position="30"/>
        <end position="51"/>
    </location>
</feature>
<evidence type="ECO:0000256" key="1">
    <source>
        <dbReference type="SAM" id="Phobius"/>
    </source>
</evidence>